<dbReference type="Proteomes" id="UP001161704">
    <property type="component" value="Unassembled WGS sequence"/>
</dbReference>
<dbReference type="AlphaFoldDB" id="A0AA42RC41"/>
<dbReference type="RefSeq" id="WP_270657439.1">
    <property type="nucleotide sequence ID" value="NZ_JAOCFK010000049.1"/>
</dbReference>
<evidence type="ECO:0000313" key="2">
    <source>
        <dbReference type="EMBL" id="MDH1505877.1"/>
    </source>
</evidence>
<feature type="compositionally biased region" description="Polar residues" evidence="1">
    <location>
        <begin position="1"/>
        <end position="22"/>
    </location>
</feature>
<feature type="region of interest" description="Disordered" evidence="1">
    <location>
        <begin position="55"/>
        <end position="94"/>
    </location>
</feature>
<accession>A0AA42RC41</accession>
<dbReference type="EMBL" id="JAOCIZ010000046">
    <property type="protein sequence ID" value="MDH1505877.1"/>
    <property type="molecule type" value="Genomic_DNA"/>
</dbReference>
<sequence length="262" mass="28799">MHYNTHHSQSSNSFRQAPTNGSAHDVYDEYASFAAGDSVQHPVPASHGQRHFVATKSPTQNRPQSQRPATQRDVAPQHTGRESGAPEADSRTQTSKYHRFFSLNVYGSKAALNFVPDQTKDGFNTVSLEAADMLNPAARTYKWDQKTRLQFTRAEYLEVVAVLLGIGANPACKFGNHGVKGGAKKGFEMKHQGNSVFVSVSETGKNIKAVPIPLMEAIQIGHMMMSVYLDNYPGLTTDSVITSLNLAMRRRDSSSTLQNQKS</sequence>
<feature type="compositionally biased region" description="Polar residues" evidence="1">
    <location>
        <begin position="56"/>
        <end position="69"/>
    </location>
</feature>
<protein>
    <submittedName>
        <fullName evidence="2">Uncharacterized protein</fullName>
    </submittedName>
</protein>
<comment type="caution">
    <text evidence="2">The sequence shown here is derived from an EMBL/GenBank/DDBJ whole genome shotgun (WGS) entry which is preliminary data.</text>
</comment>
<feature type="region of interest" description="Disordered" evidence="1">
    <location>
        <begin position="1"/>
        <end position="23"/>
    </location>
</feature>
<proteinExistence type="predicted"/>
<evidence type="ECO:0000313" key="3">
    <source>
        <dbReference type="Proteomes" id="UP001161704"/>
    </source>
</evidence>
<reference evidence="2" key="1">
    <citation type="submission" date="2022-09" db="EMBL/GenBank/DDBJ databases">
        <title>Intensive care unit water sources are persistently colonized with multi-drug resistant bacteria and are the site of extensive horizontal gene transfer of antibiotic resistance genes.</title>
        <authorList>
            <person name="Diorio-Toth L."/>
        </authorList>
    </citation>
    <scope>NUCLEOTIDE SEQUENCE</scope>
    <source>
        <strain evidence="2">GD03710</strain>
    </source>
</reference>
<name>A0AA42RC41_AERCA</name>
<gene>
    <name evidence="2" type="ORF">N5I20_12500</name>
</gene>
<organism evidence="2 3">
    <name type="scientific">Aeromonas caviae</name>
    <name type="common">Aeromonas punctata</name>
    <dbReference type="NCBI Taxonomy" id="648"/>
    <lineage>
        <taxon>Bacteria</taxon>
        <taxon>Pseudomonadati</taxon>
        <taxon>Pseudomonadota</taxon>
        <taxon>Gammaproteobacteria</taxon>
        <taxon>Aeromonadales</taxon>
        <taxon>Aeromonadaceae</taxon>
        <taxon>Aeromonas</taxon>
    </lineage>
</organism>
<evidence type="ECO:0000256" key="1">
    <source>
        <dbReference type="SAM" id="MobiDB-lite"/>
    </source>
</evidence>